<evidence type="ECO:0000313" key="1">
    <source>
        <dbReference type="EMBL" id="ACN34899.1"/>
    </source>
</evidence>
<dbReference type="AlphaFoldDB" id="C0PI83"/>
<organism evidence="1">
    <name type="scientific">Zea mays</name>
    <name type="common">Maize</name>
    <dbReference type="NCBI Taxonomy" id="4577"/>
    <lineage>
        <taxon>Eukaryota</taxon>
        <taxon>Viridiplantae</taxon>
        <taxon>Streptophyta</taxon>
        <taxon>Embryophyta</taxon>
        <taxon>Tracheophyta</taxon>
        <taxon>Spermatophyta</taxon>
        <taxon>Magnoliopsida</taxon>
        <taxon>Liliopsida</taxon>
        <taxon>Poales</taxon>
        <taxon>Poaceae</taxon>
        <taxon>PACMAD clade</taxon>
        <taxon>Panicoideae</taxon>
        <taxon>Andropogonodae</taxon>
        <taxon>Andropogoneae</taxon>
        <taxon>Tripsacinae</taxon>
        <taxon>Zea</taxon>
    </lineage>
</organism>
<dbReference type="EMBL" id="BT068002">
    <property type="protein sequence ID" value="ACN34899.1"/>
    <property type="molecule type" value="mRNA"/>
</dbReference>
<name>C0PI83_MAIZE</name>
<proteinExistence type="evidence at transcript level"/>
<sequence>MKWLSSSAFFPGQWTVKYLYDVLMWTALYKSLVQNGYGLQLHFLVTGQ</sequence>
<reference evidence="1" key="1">
    <citation type="journal article" date="2009" name="PLoS Genet.">
        <title>Sequencing, mapping, and analysis of 27,455 maize full-length cDNAs.</title>
        <authorList>
            <person name="Soderlund C."/>
            <person name="Descour A."/>
            <person name="Kudrna D."/>
            <person name="Bomhoff M."/>
            <person name="Boyd L."/>
            <person name="Currie J."/>
            <person name="Angelova A."/>
            <person name="Collura K."/>
            <person name="Wissotski M."/>
            <person name="Ashley E."/>
            <person name="Morrow D."/>
            <person name="Fernandes J."/>
            <person name="Walbot V."/>
            <person name="Yu Y."/>
        </authorList>
    </citation>
    <scope>NUCLEOTIDE SEQUENCE</scope>
    <source>
        <strain evidence="1">B73</strain>
    </source>
</reference>
<accession>C0PI83</accession>
<protein>
    <submittedName>
        <fullName evidence="1">Uncharacterized protein</fullName>
    </submittedName>
</protein>